<accession>A0AAE0Y1C0</accession>
<dbReference type="EMBL" id="JAWDGP010007160">
    <property type="protein sequence ID" value="KAK3729072.1"/>
    <property type="molecule type" value="Genomic_DNA"/>
</dbReference>
<protein>
    <submittedName>
        <fullName evidence="1">Uncharacterized protein</fullName>
    </submittedName>
</protein>
<keyword evidence="2" id="KW-1185">Reference proteome</keyword>
<evidence type="ECO:0000313" key="2">
    <source>
        <dbReference type="Proteomes" id="UP001283361"/>
    </source>
</evidence>
<dbReference type="Proteomes" id="UP001283361">
    <property type="component" value="Unassembled WGS sequence"/>
</dbReference>
<sequence length="100" mass="11022">MGQLELSDPLRYQSSALTSKLKPGMEQLELSDPLRYQSSALTSNGSHSKHSPSPALCVESLRELLWRDKDHGLMTLATGRARSGSDRLCLRLASRQGRQG</sequence>
<organism evidence="1 2">
    <name type="scientific">Elysia crispata</name>
    <name type="common">lettuce slug</name>
    <dbReference type="NCBI Taxonomy" id="231223"/>
    <lineage>
        <taxon>Eukaryota</taxon>
        <taxon>Metazoa</taxon>
        <taxon>Spiralia</taxon>
        <taxon>Lophotrochozoa</taxon>
        <taxon>Mollusca</taxon>
        <taxon>Gastropoda</taxon>
        <taxon>Heterobranchia</taxon>
        <taxon>Euthyneura</taxon>
        <taxon>Panpulmonata</taxon>
        <taxon>Sacoglossa</taxon>
        <taxon>Placobranchoidea</taxon>
        <taxon>Plakobranchidae</taxon>
        <taxon>Elysia</taxon>
    </lineage>
</organism>
<dbReference type="AlphaFoldDB" id="A0AAE0Y1C0"/>
<proteinExistence type="predicted"/>
<name>A0AAE0Y1C0_9GAST</name>
<evidence type="ECO:0000313" key="1">
    <source>
        <dbReference type="EMBL" id="KAK3729072.1"/>
    </source>
</evidence>
<gene>
    <name evidence="1" type="ORF">RRG08_005445</name>
</gene>
<comment type="caution">
    <text evidence="1">The sequence shown here is derived from an EMBL/GenBank/DDBJ whole genome shotgun (WGS) entry which is preliminary data.</text>
</comment>
<reference evidence="1" key="1">
    <citation type="journal article" date="2023" name="G3 (Bethesda)">
        <title>A reference genome for the long-term kleptoplast-retaining sea slug Elysia crispata morphotype clarki.</title>
        <authorList>
            <person name="Eastman K.E."/>
            <person name="Pendleton A.L."/>
            <person name="Shaikh M.A."/>
            <person name="Suttiyut T."/>
            <person name="Ogas R."/>
            <person name="Tomko P."/>
            <person name="Gavelis G."/>
            <person name="Widhalm J.R."/>
            <person name="Wisecaver J.H."/>
        </authorList>
    </citation>
    <scope>NUCLEOTIDE SEQUENCE</scope>
    <source>
        <strain evidence="1">ECLA1</strain>
    </source>
</reference>